<reference evidence="3 4" key="1">
    <citation type="submission" date="2020-07" db="EMBL/GenBank/DDBJ databases">
        <title>Genomic Encyclopedia of Type Strains, Phase IV (KMG-IV): sequencing the most valuable type-strain genomes for metagenomic binning, comparative biology and taxonomic classification.</title>
        <authorList>
            <person name="Goeker M."/>
        </authorList>
    </citation>
    <scope>NUCLEOTIDE SEQUENCE [LARGE SCALE GENOMIC DNA]</scope>
    <source>
        <strain evidence="3 4">DSM 17721</strain>
    </source>
</reference>
<comment type="caution">
    <text evidence="3">The sequence shown here is derived from an EMBL/GenBank/DDBJ whole genome shotgun (WGS) entry which is preliminary data.</text>
</comment>
<sequence length="236" mass="26748">MAYIEDKTEKQTGNPVLKHVFFILLSAAVLTGSMLFFAKDWKKELPTILFIALVIALLIVLVSKKTHPLGWKKILNKNEFNTIKSFEEAVTRKLSELDDAYFIFSNFSFELFNVDHLVVSKNGIFVVGRVHYTEKLQVVSNALFAGGNSLEALTDRTWRLCHFINIIIRKGFKGLEIMPVPILVVPDVHAGAMTEFNGIAITTIEDLNDTIAGRLAFPIDREHAEGFAFYMKKMYM</sequence>
<feature type="transmembrane region" description="Helical" evidence="1">
    <location>
        <begin position="45"/>
        <end position="63"/>
    </location>
</feature>
<keyword evidence="1" id="KW-1133">Transmembrane helix</keyword>
<dbReference type="InterPro" id="IPR011528">
    <property type="entry name" value="NERD"/>
</dbReference>
<evidence type="ECO:0000313" key="4">
    <source>
        <dbReference type="Proteomes" id="UP000525298"/>
    </source>
</evidence>
<feature type="transmembrane region" description="Helical" evidence="1">
    <location>
        <begin position="20"/>
        <end position="39"/>
    </location>
</feature>
<evidence type="ECO:0000256" key="1">
    <source>
        <dbReference type="SAM" id="Phobius"/>
    </source>
</evidence>
<keyword evidence="1 3" id="KW-0812">Transmembrane</keyword>
<organism evidence="3 4">
    <name type="scientific">Desulfosalsimonas propionicica</name>
    <dbReference type="NCBI Taxonomy" id="332175"/>
    <lineage>
        <taxon>Bacteria</taxon>
        <taxon>Pseudomonadati</taxon>
        <taxon>Thermodesulfobacteriota</taxon>
        <taxon>Desulfobacteria</taxon>
        <taxon>Desulfobacterales</taxon>
        <taxon>Desulfosalsimonadaceae</taxon>
        <taxon>Desulfosalsimonas</taxon>
    </lineage>
</organism>
<evidence type="ECO:0000259" key="2">
    <source>
        <dbReference type="Pfam" id="PF08378"/>
    </source>
</evidence>
<dbReference type="Pfam" id="PF08378">
    <property type="entry name" value="NERD"/>
    <property type="match status" value="1"/>
</dbReference>
<dbReference type="AlphaFoldDB" id="A0A7W0CAB6"/>
<dbReference type="RefSeq" id="WP_181551700.1">
    <property type="nucleotide sequence ID" value="NZ_JACDUS010000006.1"/>
</dbReference>
<name>A0A7W0CAB6_9BACT</name>
<proteinExistence type="predicted"/>
<evidence type="ECO:0000313" key="3">
    <source>
        <dbReference type="EMBL" id="MBA2882052.1"/>
    </source>
</evidence>
<keyword evidence="4" id="KW-1185">Reference proteome</keyword>
<dbReference type="Proteomes" id="UP000525298">
    <property type="component" value="Unassembled WGS sequence"/>
</dbReference>
<protein>
    <submittedName>
        <fullName evidence="3">Energy-coupling factor transporter transmembrane protein EcfT</fullName>
    </submittedName>
</protein>
<feature type="domain" description="NERD" evidence="2">
    <location>
        <begin position="86"/>
        <end position="127"/>
    </location>
</feature>
<keyword evidence="1" id="KW-0472">Membrane</keyword>
<dbReference type="EMBL" id="JACDUS010000006">
    <property type="protein sequence ID" value="MBA2882052.1"/>
    <property type="molecule type" value="Genomic_DNA"/>
</dbReference>
<accession>A0A7W0CAB6</accession>
<gene>
    <name evidence="3" type="ORF">HNR65_002386</name>
</gene>